<comment type="caution">
    <text evidence="1">The sequence shown here is derived from an EMBL/GenBank/DDBJ whole genome shotgun (WGS) entry which is preliminary data.</text>
</comment>
<keyword evidence="2" id="KW-1185">Reference proteome</keyword>
<proteinExistence type="predicted"/>
<accession>A0A8J3V2R7</accession>
<sequence>MQKGLAASPSWPMGTKGYVVYQGKKAEFFIGDRGPGIPSNKGVMLDLDGKTFAYLTGGTWDRSSLTVHGTDLGHIGVTYVVTQWGEGPGKKGAPLPFSSGAYSKVDHSPATATCPASTSSGTAPAGLGTFSVPAFSGVLAAGPHSGQAIPAADVSAVLLGCALAMTAGNVFRRTVFGRAADRLRGR</sequence>
<evidence type="ECO:0000313" key="2">
    <source>
        <dbReference type="Proteomes" id="UP000605992"/>
    </source>
</evidence>
<dbReference type="AlphaFoldDB" id="A0A8J3V2R7"/>
<protein>
    <submittedName>
        <fullName evidence="1">Uncharacterized protein</fullName>
    </submittedName>
</protein>
<organism evidence="1 2">
    <name type="scientific">Planotetraspora thailandica</name>
    <dbReference type="NCBI Taxonomy" id="487172"/>
    <lineage>
        <taxon>Bacteria</taxon>
        <taxon>Bacillati</taxon>
        <taxon>Actinomycetota</taxon>
        <taxon>Actinomycetes</taxon>
        <taxon>Streptosporangiales</taxon>
        <taxon>Streptosporangiaceae</taxon>
        <taxon>Planotetraspora</taxon>
    </lineage>
</organism>
<dbReference type="EMBL" id="BOOR01000038">
    <property type="protein sequence ID" value="GII56664.1"/>
    <property type="molecule type" value="Genomic_DNA"/>
</dbReference>
<name>A0A8J3V2R7_9ACTN</name>
<reference evidence="1" key="1">
    <citation type="submission" date="2021-01" db="EMBL/GenBank/DDBJ databases">
        <title>Whole genome shotgun sequence of Planotetraspora thailandica NBRC 104271.</title>
        <authorList>
            <person name="Komaki H."/>
            <person name="Tamura T."/>
        </authorList>
    </citation>
    <scope>NUCLEOTIDE SEQUENCE</scope>
    <source>
        <strain evidence="1">NBRC 104271</strain>
    </source>
</reference>
<dbReference type="Proteomes" id="UP000605992">
    <property type="component" value="Unassembled WGS sequence"/>
</dbReference>
<dbReference type="RefSeq" id="WP_308442373.1">
    <property type="nucleotide sequence ID" value="NZ_BOOR01000038.1"/>
</dbReference>
<gene>
    <name evidence="1" type="ORF">Pth03_50530</name>
</gene>
<evidence type="ECO:0000313" key="1">
    <source>
        <dbReference type="EMBL" id="GII56664.1"/>
    </source>
</evidence>